<reference evidence="3" key="1">
    <citation type="journal article" date="2015" name="PLoS Genet.">
        <title>Genome Sequence and Transcriptome Analyses of Chrysochromulina tobin: Metabolic Tools for Enhanced Algal Fitness in the Prominent Order Prymnesiales (Haptophyceae).</title>
        <authorList>
            <person name="Hovde B.T."/>
            <person name="Deodato C.R."/>
            <person name="Hunsperger H.M."/>
            <person name="Ryken S.A."/>
            <person name="Yost W."/>
            <person name="Jha R.K."/>
            <person name="Patterson J."/>
            <person name="Monnat R.J. Jr."/>
            <person name="Barlow S.B."/>
            <person name="Starkenburg S.R."/>
            <person name="Cattolico R.A."/>
        </authorList>
    </citation>
    <scope>NUCLEOTIDE SEQUENCE</scope>
    <source>
        <strain evidence="3">CCMP291</strain>
    </source>
</reference>
<accession>A0A0M0JXE7</accession>
<feature type="region of interest" description="Disordered" evidence="1">
    <location>
        <begin position="46"/>
        <end position="72"/>
    </location>
</feature>
<organism evidence="2 3">
    <name type="scientific">Chrysochromulina tobinii</name>
    <dbReference type="NCBI Taxonomy" id="1460289"/>
    <lineage>
        <taxon>Eukaryota</taxon>
        <taxon>Haptista</taxon>
        <taxon>Haptophyta</taxon>
        <taxon>Prymnesiophyceae</taxon>
        <taxon>Prymnesiales</taxon>
        <taxon>Chrysochromulinaceae</taxon>
        <taxon>Chrysochromulina</taxon>
    </lineage>
</organism>
<gene>
    <name evidence="2" type="ORF">Ctob_015877</name>
</gene>
<name>A0A0M0JXE7_9EUKA</name>
<dbReference type="AlphaFoldDB" id="A0A0M0JXE7"/>
<protein>
    <submittedName>
        <fullName evidence="2">Uncharacterized protein</fullName>
    </submittedName>
</protein>
<evidence type="ECO:0000313" key="2">
    <source>
        <dbReference type="EMBL" id="KOO30957.1"/>
    </source>
</evidence>
<keyword evidence="3" id="KW-1185">Reference proteome</keyword>
<sequence length="72" mass="7932">MPRALIVASHEHLVVPDEGGHQRSSEVIRAHQRLLEVISGHQWSSEVISGHKRSSEVIRGNQGHPRSSGRAP</sequence>
<dbReference type="Proteomes" id="UP000037460">
    <property type="component" value="Unassembled WGS sequence"/>
</dbReference>
<dbReference type="EMBL" id="JWZX01002116">
    <property type="protein sequence ID" value="KOO30957.1"/>
    <property type="molecule type" value="Genomic_DNA"/>
</dbReference>
<evidence type="ECO:0000313" key="3">
    <source>
        <dbReference type="Proteomes" id="UP000037460"/>
    </source>
</evidence>
<comment type="caution">
    <text evidence="2">The sequence shown here is derived from an EMBL/GenBank/DDBJ whole genome shotgun (WGS) entry which is preliminary data.</text>
</comment>
<evidence type="ECO:0000256" key="1">
    <source>
        <dbReference type="SAM" id="MobiDB-lite"/>
    </source>
</evidence>
<proteinExistence type="predicted"/>